<dbReference type="GeneID" id="55998348"/>
<dbReference type="InterPro" id="IPR004046">
    <property type="entry name" value="GST_C"/>
</dbReference>
<dbReference type="AlphaFoldDB" id="A0A7H8RCH6"/>
<dbReference type="SUPFAM" id="SSF47616">
    <property type="entry name" value="GST C-terminal domain-like"/>
    <property type="match status" value="1"/>
</dbReference>
<organism evidence="2 3">
    <name type="scientific">Talaromyces rugulosus</name>
    <name type="common">Penicillium rugulosum</name>
    <dbReference type="NCBI Taxonomy" id="121627"/>
    <lineage>
        <taxon>Eukaryota</taxon>
        <taxon>Fungi</taxon>
        <taxon>Dikarya</taxon>
        <taxon>Ascomycota</taxon>
        <taxon>Pezizomycotina</taxon>
        <taxon>Eurotiomycetes</taxon>
        <taxon>Eurotiomycetidae</taxon>
        <taxon>Eurotiales</taxon>
        <taxon>Trichocomaceae</taxon>
        <taxon>Talaromyces</taxon>
        <taxon>Talaromyces sect. Islandici</taxon>
    </lineage>
</organism>
<dbReference type="RefSeq" id="XP_035349872.1">
    <property type="nucleotide sequence ID" value="XM_035493979.1"/>
</dbReference>
<dbReference type="InterPro" id="IPR050213">
    <property type="entry name" value="GST_superfamily"/>
</dbReference>
<sequence length="158" mass="18410">MSQPVYHYLDIGRLGRGEVVRLFMRDAGIQFQDIRYAFDDTWQTTSKSLKEKGISPTGKLPVLEYEGKFLSQHVPILRYLSREIGSYDGKSSYEKYIVDAVSDLYIDWRSQWVPALKKVTEQYKDVFVPNYYNLLSRYYSENGGPFLLGKEITYADFA</sequence>
<dbReference type="OrthoDB" id="414243at2759"/>
<dbReference type="PROSITE" id="PS50404">
    <property type="entry name" value="GST_NTER"/>
    <property type="match status" value="1"/>
</dbReference>
<dbReference type="Proteomes" id="UP000509510">
    <property type="component" value="Chromosome VI"/>
</dbReference>
<dbReference type="PANTHER" id="PTHR11571:SF150">
    <property type="entry name" value="GLUTATHIONE S-TRANSFERASE"/>
    <property type="match status" value="1"/>
</dbReference>
<dbReference type="InterPro" id="IPR036249">
    <property type="entry name" value="Thioredoxin-like_sf"/>
</dbReference>
<accession>A0A7H8RCH6</accession>
<dbReference type="KEGG" id="trg:TRUGW13939_10869"/>
<reference evidence="3" key="1">
    <citation type="submission" date="2020-06" db="EMBL/GenBank/DDBJ databases">
        <title>A chromosome-scale genome assembly of Talaromyces rugulosus W13939.</title>
        <authorList>
            <person name="Wang B."/>
            <person name="Guo L."/>
            <person name="Ye K."/>
            <person name="Wang L."/>
        </authorList>
    </citation>
    <scope>NUCLEOTIDE SEQUENCE [LARGE SCALE GENOMIC DNA]</scope>
    <source>
        <strain evidence="3">W13939</strain>
    </source>
</reference>
<dbReference type="CDD" id="cd03039">
    <property type="entry name" value="GST_N_Sigma_like"/>
    <property type="match status" value="1"/>
</dbReference>
<evidence type="ECO:0000313" key="3">
    <source>
        <dbReference type="Proteomes" id="UP000509510"/>
    </source>
</evidence>
<protein>
    <recommendedName>
        <fullName evidence="1">GST N-terminal domain-containing protein</fullName>
    </recommendedName>
</protein>
<name>A0A7H8RCH6_TALRU</name>
<dbReference type="EMBL" id="CP055903">
    <property type="protein sequence ID" value="QKX63698.1"/>
    <property type="molecule type" value="Genomic_DNA"/>
</dbReference>
<dbReference type="InterPro" id="IPR036282">
    <property type="entry name" value="Glutathione-S-Trfase_C_sf"/>
</dbReference>
<gene>
    <name evidence="2" type="ORF">TRUGW13939_10869</name>
</gene>
<dbReference type="Gene3D" id="3.40.30.10">
    <property type="entry name" value="Glutaredoxin"/>
    <property type="match status" value="1"/>
</dbReference>
<dbReference type="Gene3D" id="1.20.1050.10">
    <property type="match status" value="1"/>
</dbReference>
<evidence type="ECO:0000313" key="2">
    <source>
        <dbReference type="EMBL" id="QKX63698.1"/>
    </source>
</evidence>
<dbReference type="SUPFAM" id="SSF52833">
    <property type="entry name" value="Thioredoxin-like"/>
    <property type="match status" value="1"/>
</dbReference>
<dbReference type="GO" id="GO:0006749">
    <property type="term" value="P:glutathione metabolic process"/>
    <property type="evidence" value="ECO:0007669"/>
    <property type="project" value="TreeGrafter"/>
</dbReference>
<proteinExistence type="predicted"/>
<dbReference type="PANTHER" id="PTHR11571">
    <property type="entry name" value="GLUTATHIONE S-TRANSFERASE"/>
    <property type="match status" value="1"/>
</dbReference>
<dbReference type="InterPro" id="IPR004045">
    <property type="entry name" value="Glutathione_S-Trfase_N"/>
</dbReference>
<dbReference type="GO" id="GO:0004364">
    <property type="term" value="F:glutathione transferase activity"/>
    <property type="evidence" value="ECO:0007669"/>
    <property type="project" value="TreeGrafter"/>
</dbReference>
<dbReference type="Pfam" id="PF02798">
    <property type="entry name" value="GST_N"/>
    <property type="match status" value="1"/>
</dbReference>
<keyword evidence="3" id="KW-1185">Reference proteome</keyword>
<evidence type="ECO:0000259" key="1">
    <source>
        <dbReference type="PROSITE" id="PS50404"/>
    </source>
</evidence>
<dbReference type="Pfam" id="PF14497">
    <property type="entry name" value="GST_C_3"/>
    <property type="match status" value="1"/>
</dbReference>
<feature type="domain" description="GST N-terminal" evidence="1">
    <location>
        <begin position="4"/>
        <end position="88"/>
    </location>
</feature>